<proteinExistence type="predicted"/>
<sequence>MEREEKIPFDEGRGGKGKWDEYSILNDSICKERGTDKGSSLEWRSYRNEECNSDTGSQDGVKTFLSEEAPSAKKQRDEEENGKENGRPLVSGLRKSVSGNSKATGRRKGEEPRLEWIEGNGSSVCPGIQQNVSKQRYEEHMRRSEYADAEDKPRCEVSKGNLEDVQVTQIQKEENMRKVLRAQEGDLWAKDQEILLLKEKMSMLESRMEISGKEYVAECVLRGEAAVKMLEEEIKKERAAFLERIGEEVEKSRMLSKRIEGLKKIINELVRKIKRMKQKAEGSRTEDVF</sequence>
<evidence type="ECO:0000256" key="2">
    <source>
        <dbReference type="SAM" id="MobiDB-lite"/>
    </source>
</evidence>
<dbReference type="VEuPathDB" id="MicrosporidiaDB:AEWQ_091120"/>
<feature type="coiled-coil region" evidence="1">
    <location>
        <begin position="259"/>
        <end position="286"/>
    </location>
</feature>
<organism evidence="3">
    <name type="scientific">Encephalitozoon cuniculi</name>
    <name type="common">Microsporidian parasite</name>
    <dbReference type="NCBI Taxonomy" id="6035"/>
    <lineage>
        <taxon>Eukaryota</taxon>
        <taxon>Fungi</taxon>
        <taxon>Fungi incertae sedis</taxon>
        <taxon>Microsporidia</taxon>
        <taxon>Unikaryonidae</taxon>
        <taxon>Encephalitozoon</taxon>
    </lineage>
</organism>
<accession>M1KB72</accession>
<evidence type="ECO:0000313" key="3">
    <source>
        <dbReference type="EMBL" id="AGE96612.1"/>
    </source>
</evidence>
<dbReference type="EMBL" id="KC513627">
    <property type="protein sequence ID" value="AGE96612.1"/>
    <property type="molecule type" value="Genomic_DNA"/>
</dbReference>
<feature type="region of interest" description="Disordered" evidence="2">
    <location>
        <begin position="1"/>
        <end position="20"/>
    </location>
</feature>
<gene>
    <name evidence="3" type="ORF">ECU09_1080</name>
</gene>
<dbReference type="VEuPathDB" id="MicrosporidiaDB:AEWD_091130"/>
<feature type="compositionally biased region" description="Basic and acidic residues" evidence="2">
    <location>
        <begin position="135"/>
        <end position="153"/>
    </location>
</feature>
<feature type="compositionally biased region" description="Basic and acidic residues" evidence="2">
    <location>
        <begin position="70"/>
        <end position="86"/>
    </location>
</feature>
<dbReference type="AlphaFoldDB" id="M1KB72"/>
<evidence type="ECO:0000256" key="1">
    <source>
        <dbReference type="SAM" id="Coils"/>
    </source>
</evidence>
<feature type="compositionally biased region" description="Polar residues" evidence="2">
    <location>
        <begin position="120"/>
        <end position="134"/>
    </location>
</feature>
<dbReference type="VEuPathDB" id="MicrosporidiaDB:ECU09_1080"/>
<feature type="region of interest" description="Disordered" evidence="2">
    <location>
        <begin position="49"/>
        <end position="153"/>
    </location>
</feature>
<dbReference type="VEuPathDB" id="MicrosporidiaDB:AEWR_091110"/>
<feature type="compositionally biased region" description="Basic and acidic residues" evidence="2">
    <location>
        <begin position="107"/>
        <end position="116"/>
    </location>
</feature>
<keyword evidence="1" id="KW-0175">Coiled coil</keyword>
<dbReference type="VEuPathDB" id="MicrosporidiaDB:M970_091110"/>
<name>M1KB72_ENCCN</name>
<protein>
    <submittedName>
        <fullName evidence="3">Uncharacterized protein</fullName>
    </submittedName>
</protein>
<reference evidence="3" key="1">
    <citation type="journal article" date="2013" name="Eukaryot. Cell">
        <title>Extremely Reduced Levels of Heterozygosity in the Vertebrate Pathogen Encephalitozoon cuniculi.</title>
        <authorList>
            <person name="Selman M."/>
            <person name="Sak B."/>
            <person name="Kvac M."/>
            <person name="Farinelli L."/>
            <person name="Weiss L.M."/>
            <person name="Corradi N."/>
        </authorList>
    </citation>
    <scope>NUCLEOTIDE SEQUENCE</scope>
</reference>